<feature type="compositionally biased region" description="Low complexity" evidence="1">
    <location>
        <begin position="155"/>
        <end position="166"/>
    </location>
</feature>
<evidence type="ECO:0000313" key="2">
    <source>
        <dbReference type="EMBL" id="KAK3370838.1"/>
    </source>
</evidence>
<proteinExistence type="predicted"/>
<dbReference type="EMBL" id="JAULSN010000005">
    <property type="protein sequence ID" value="KAK3370838.1"/>
    <property type="molecule type" value="Genomic_DNA"/>
</dbReference>
<feature type="compositionally biased region" description="Acidic residues" evidence="1">
    <location>
        <begin position="177"/>
        <end position="190"/>
    </location>
</feature>
<gene>
    <name evidence="2" type="ORF">B0T24DRAFT_627174</name>
</gene>
<evidence type="ECO:0000256" key="1">
    <source>
        <dbReference type="SAM" id="MobiDB-lite"/>
    </source>
</evidence>
<reference evidence="2" key="1">
    <citation type="journal article" date="2023" name="Mol. Phylogenet. Evol.">
        <title>Genome-scale phylogeny and comparative genomics of the fungal order Sordariales.</title>
        <authorList>
            <person name="Hensen N."/>
            <person name="Bonometti L."/>
            <person name="Westerberg I."/>
            <person name="Brannstrom I.O."/>
            <person name="Guillou S."/>
            <person name="Cros-Aarteil S."/>
            <person name="Calhoun S."/>
            <person name="Haridas S."/>
            <person name="Kuo A."/>
            <person name="Mondo S."/>
            <person name="Pangilinan J."/>
            <person name="Riley R."/>
            <person name="LaButti K."/>
            <person name="Andreopoulos B."/>
            <person name="Lipzen A."/>
            <person name="Chen C."/>
            <person name="Yan M."/>
            <person name="Daum C."/>
            <person name="Ng V."/>
            <person name="Clum A."/>
            <person name="Steindorff A."/>
            <person name="Ohm R.A."/>
            <person name="Martin F."/>
            <person name="Silar P."/>
            <person name="Natvig D.O."/>
            <person name="Lalanne C."/>
            <person name="Gautier V."/>
            <person name="Ament-Velasquez S.L."/>
            <person name="Kruys A."/>
            <person name="Hutchinson M.I."/>
            <person name="Powell A.J."/>
            <person name="Barry K."/>
            <person name="Miller A.N."/>
            <person name="Grigoriev I.V."/>
            <person name="Debuchy R."/>
            <person name="Gladieux P."/>
            <person name="Hiltunen Thoren M."/>
            <person name="Johannesson H."/>
        </authorList>
    </citation>
    <scope>NUCLEOTIDE SEQUENCE</scope>
    <source>
        <strain evidence="2">CBS 958.72</strain>
    </source>
</reference>
<evidence type="ECO:0000313" key="3">
    <source>
        <dbReference type="Proteomes" id="UP001287356"/>
    </source>
</evidence>
<accession>A0AAE0K681</accession>
<evidence type="ECO:0008006" key="4">
    <source>
        <dbReference type="Google" id="ProtNLM"/>
    </source>
</evidence>
<dbReference type="AlphaFoldDB" id="A0AAE0K681"/>
<organism evidence="2 3">
    <name type="scientific">Lasiosphaeria ovina</name>
    <dbReference type="NCBI Taxonomy" id="92902"/>
    <lineage>
        <taxon>Eukaryota</taxon>
        <taxon>Fungi</taxon>
        <taxon>Dikarya</taxon>
        <taxon>Ascomycota</taxon>
        <taxon>Pezizomycotina</taxon>
        <taxon>Sordariomycetes</taxon>
        <taxon>Sordariomycetidae</taxon>
        <taxon>Sordariales</taxon>
        <taxon>Lasiosphaeriaceae</taxon>
        <taxon>Lasiosphaeria</taxon>
    </lineage>
</organism>
<comment type="caution">
    <text evidence="2">The sequence shown here is derived from an EMBL/GenBank/DDBJ whole genome shotgun (WGS) entry which is preliminary data.</text>
</comment>
<name>A0AAE0K681_9PEZI</name>
<dbReference type="PANTHER" id="PTHR38167:SF1">
    <property type="entry name" value="C2H2-TYPE DOMAIN-CONTAINING PROTEIN"/>
    <property type="match status" value="1"/>
</dbReference>
<feature type="compositionally biased region" description="Basic and acidic residues" evidence="1">
    <location>
        <begin position="134"/>
        <end position="152"/>
    </location>
</feature>
<dbReference type="PANTHER" id="PTHR38167">
    <property type="entry name" value="C2H2-TYPE DOMAIN-CONTAINING PROTEIN"/>
    <property type="match status" value="1"/>
</dbReference>
<sequence length="190" mass="21239">MNALRFASDHTVRAILIALCDDSEVCNKALDYLSQLEPNAVKIAKELPQMNLKRKSTGMSICVQCEEAFDEAHNTAKDCQYHNGELEPDYDSDFWADHDENCHGIIDSDFCRKEYPEGFVWTCCDRVGTEDGCEFGRHESDPKRNKRHRDDDSASETSSTDDGAPGESREESAESAGELEEGSQTADDES</sequence>
<reference evidence="2" key="2">
    <citation type="submission" date="2023-06" db="EMBL/GenBank/DDBJ databases">
        <authorList>
            <consortium name="Lawrence Berkeley National Laboratory"/>
            <person name="Haridas S."/>
            <person name="Hensen N."/>
            <person name="Bonometti L."/>
            <person name="Westerberg I."/>
            <person name="Brannstrom I.O."/>
            <person name="Guillou S."/>
            <person name="Cros-Aarteil S."/>
            <person name="Calhoun S."/>
            <person name="Kuo A."/>
            <person name="Mondo S."/>
            <person name="Pangilinan J."/>
            <person name="Riley R."/>
            <person name="Labutti K."/>
            <person name="Andreopoulos B."/>
            <person name="Lipzen A."/>
            <person name="Chen C."/>
            <person name="Yanf M."/>
            <person name="Daum C."/>
            <person name="Ng V."/>
            <person name="Clum A."/>
            <person name="Steindorff A."/>
            <person name="Ohm R."/>
            <person name="Martin F."/>
            <person name="Silar P."/>
            <person name="Natvig D."/>
            <person name="Lalanne C."/>
            <person name="Gautier V."/>
            <person name="Ament-Velasquez S.L."/>
            <person name="Kruys A."/>
            <person name="Hutchinson M.I."/>
            <person name="Powell A.J."/>
            <person name="Barry K."/>
            <person name="Miller A.N."/>
            <person name="Grigoriev I.V."/>
            <person name="Debuchy R."/>
            <person name="Gladieux P."/>
            <person name="Thoren M.H."/>
            <person name="Johannesson H."/>
        </authorList>
    </citation>
    <scope>NUCLEOTIDE SEQUENCE</scope>
    <source>
        <strain evidence="2">CBS 958.72</strain>
    </source>
</reference>
<keyword evidence="3" id="KW-1185">Reference proteome</keyword>
<dbReference type="Proteomes" id="UP001287356">
    <property type="component" value="Unassembled WGS sequence"/>
</dbReference>
<protein>
    <recommendedName>
        <fullName evidence="4">C2H2-type domain-containing protein</fullName>
    </recommendedName>
</protein>
<feature type="region of interest" description="Disordered" evidence="1">
    <location>
        <begin position="134"/>
        <end position="190"/>
    </location>
</feature>